<dbReference type="Proteomes" id="UP000738349">
    <property type="component" value="Unassembled WGS sequence"/>
</dbReference>
<keyword evidence="2" id="KW-1185">Reference proteome</keyword>
<gene>
    <name evidence="1" type="ORF">EDB81DRAFT_789701</name>
</gene>
<name>A0A9P9F4G9_9HYPO</name>
<dbReference type="AlphaFoldDB" id="A0A9P9F4G9"/>
<organism evidence="1 2">
    <name type="scientific">Dactylonectria macrodidyma</name>
    <dbReference type="NCBI Taxonomy" id="307937"/>
    <lineage>
        <taxon>Eukaryota</taxon>
        <taxon>Fungi</taxon>
        <taxon>Dikarya</taxon>
        <taxon>Ascomycota</taxon>
        <taxon>Pezizomycotina</taxon>
        <taxon>Sordariomycetes</taxon>
        <taxon>Hypocreomycetidae</taxon>
        <taxon>Hypocreales</taxon>
        <taxon>Nectriaceae</taxon>
        <taxon>Dactylonectria</taxon>
    </lineage>
</organism>
<dbReference type="EMBL" id="JAGMUV010000006">
    <property type="protein sequence ID" value="KAH7152794.1"/>
    <property type="molecule type" value="Genomic_DNA"/>
</dbReference>
<dbReference type="OrthoDB" id="5153901at2759"/>
<evidence type="ECO:0000313" key="2">
    <source>
        <dbReference type="Proteomes" id="UP000738349"/>
    </source>
</evidence>
<sequence>MKLAMTYPTGMTMVFMLGLSAVCAASLTLLQVVWGMWDPLGRGLNTYGWTLAIAKEIDEMLDDFKDGITRVHSYVL</sequence>
<comment type="caution">
    <text evidence="1">The sequence shown here is derived from an EMBL/GenBank/DDBJ whole genome shotgun (WGS) entry which is preliminary data.</text>
</comment>
<proteinExistence type="predicted"/>
<protein>
    <submittedName>
        <fullName evidence="1">Uncharacterized protein</fullName>
    </submittedName>
</protein>
<reference evidence="1" key="1">
    <citation type="journal article" date="2021" name="Nat. Commun.">
        <title>Genetic determinants of endophytism in the Arabidopsis root mycobiome.</title>
        <authorList>
            <person name="Mesny F."/>
            <person name="Miyauchi S."/>
            <person name="Thiergart T."/>
            <person name="Pickel B."/>
            <person name="Atanasova L."/>
            <person name="Karlsson M."/>
            <person name="Huettel B."/>
            <person name="Barry K.W."/>
            <person name="Haridas S."/>
            <person name="Chen C."/>
            <person name="Bauer D."/>
            <person name="Andreopoulos W."/>
            <person name="Pangilinan J."/>
            <person name="LaButti K."/>
            <person name="Riley R."/>
            <person name="Lipzen A."/>
            <person name="Clum A."/>
            <person name="Drula E."/>
            <person name="Henrissat B."/>
            <person name="Kohler A."/>
            <person name="Grigoriev I.V."/>
            <person name="Martin F.M."/>
            <person name="Hacquard S."/>
        </authorList>
    </citation>
    <scope>NUCLEOTIDE SEQUENCE</scope>
    <source>
        <strain evidence="1">MPI-CAGE-AT-0147</strain>
    </source>
</reference>
<evidence type="ECO:0000313" key="1">
    <source>
        <dbReference type="EMBL" id="KAH7152794.1"/>
    </source>
</evidence>
<accession>A0A9P9F4G9</accession>